<accession>A0A6J5MZN3</accession>
<reference evidence="1" key="1">
    <citation type="submission" date="2020-04" db="EMBL/GenBank/DDBJ databases">
        <authorList>
            <person name="Chiriac C."/>
            <person name="Salcher M."/>
            <person name="Ghai R."/>
            <person name="Kavagutti S V."/>
        </authorList>
    </citation>
    <scope>NUCLEOTIDE SEQUENCE</scope>
</reference>
<name>A0A6J5MZN3_9CAUD</name>
<evidence type="ECO:0000313" key="1">
    <source>
        <dbReference type="EMBL" id="CAB4151271.1"/>
    </source>
</evidence>
<gene>
    <name evidence="1" type="ORF">UFOVP601_8</name>
</gene>
<organism evidence="1">
    <name type="scientific">uncultured Caudovirales phage</name>
    <dbReference type="NCBI Taxonomy" id="2100421"/>
    <lineage>
        <taxon>Viruses</taxon>
        <taxon>Duplodnaviria</taxon>
        <taxon>Heunggongvirae</taxon>
        <taxon>Uroviricota</taxon>
        <taxon>Caudoviricetes</taxon>
        <taxon>Peduoviridae</taxon>
        <taxon>Maltschvirus</taxon>
        <taxon>Maltschvirus maltsch</taxon>
    </lineage>
</organism>
<protein>
    <submittedName>
        <fullName evidence="1">Uncharacterized protein</fullName>
    </submittedName>
</protein>
<sequence length="114" mass="12850">MNDDMMFEYLVQMGAMRPEEAQMARKQKQIDALRGQSMEGPQGQMVGKHYVPPSFTQYAAQFGQGYMAGKGQDAMNTQYGDFNKRQAEMLKELRKKKNTGMSYGLPAYGTSEGE</sequence>
<dbReference type="EMBL" id="LR796569">
    <property type="protein sequence ID" value="CAB4151271.1"/>
    <property type="molecule type" value="Genomic_DNA"/>
</dbReference>
<proteinExistence type="predicted"/>